<evidence type="ECO:0000259" key="9">
    <source>
        <dbReference type="Pfam" id="PF24817"/>
    </source>
</evidence>
<dbReference type="EMBL" id="JANAWD010000553">
    <property type="protein sequence ID" value="KAJ3477927.1"/>
    <property type="molecule type" value="Genomic_DNA"/>
</dbReference>
<sequence length="1140" mass="125361">MSDKVFDRIAHDQPGGTYLAFSRDGAHLYTGGQDAIVRIWDTKKGNEQEPDVALDAMKPITFLVAGNDCWLSGSEDADVRQYGEASPEFVGLIANTVGVPVRCLAIDPQGKRVAVTSDETEVKIINLAVITQIVILKGHKKAVRRVTWHPSGTLLTTCGADGKIIVWDVSEDEPTQVKVIEGIIPIVADSDRNPNPWYNLPFLTTHTSPYHNPTEIITISRTDWTKSSTFTDPSFTGPLTSLSLSPNGTYLSTASKSGIAIWSTQNRRLLFTYQGPLNATVSQMSFSPTQNELAWTDVEGHLVRWMEPVPASSPDPVKVVPGAGGVGVRVERKKTPTLFDDVADTARGGGKGKEKEKGGEEDDEDIGMIDLDDWIEDDAGIGAEEDEEGKRWNGESGVREMVSVTKAQPAFQPGSTPVENRKRYLAYNMIGVIEATEQDEHQIVNVDFHDKSTRRGYHFTADPPYNLAALGKHCTPHEFRTPHLLNLASGERGAVFASQPDDIRPARIKYKPYGSWVFQEEWEYDLPKGSKVVGITAGGPPPIKSLRTKSDNDLLGNGNVVIATSAQELIFLSGGGVERMVLSLQGDFVTMVAGPEWVFIVTRDGSTTMDGEGSQNLTGRLIKFDDFCLLQKDSLPVPKGQTLKWVGITEEGAPVIYDSLGVLHALPRFRLPFAATWMRLLDTSTLERREGKQESYWPVGVSGDIFMCLILKGKQEYPTFPRPLIQELPVRLPFKQSDPKDAPLEEKNFASRYPSRRSRRRRTHNRINLPPRTRPRQNPYPTHLLLLQNNRLCKALDLAKLLHHNNSFDAAIKVADRLGQIGLQEKIEALKEDRMDFDRLEEAREQRSARKTDFAPVPAPKAPRADYAGQKAFQDFRPPPTIHRPGLDRVNGATPKVGESSKAGMSSQFSTTSTALQSEEVDDYSTFVSPDGKRKRAELQAVPNGDSNGLKRQAAGPSGETRSNPFARKPGADANRNPFNRTAEMNKSLHKSESFFTKVDQAEVDKTKRGLAAGKGKKKDAPSGGRQTTLFGLPTVAPPDKKSAGRKRKTPESQETLSTDAGESQATVLVESSQPESESQLIGIESETQLDDPISTAVTEVEESTQIEEDEGSPEPIEWPPSPQAGASMELDSEMVDVAS</sequence>
<evidence type="ECO:0000256" key="6">
    <source>
        <dbReference type="SAM" id="MobiDB-lite"/>
    </source>
</evidence>
<dbReference type="PANTHER" id="PTHR19932:SF10">
    <property type="entry name" value="WD REPEAT AND HMG-BOX DNA-BINDING PROTEIN 1"/>
    <property type="match status" value="1"/>
</dbReference>
<dbReference type="InterPro" id="IPR057646">
    <property type="entry name" value="WD40_WDHD1_1st"/>
</dbReference>
<dbReference type="PROSITE" id="PS00678">
    <property type="entry name" value="WD_REPEATS_1"/>
    <property type="match status" value="2"/>
</dbReference>
<feature type="domain" description="WDHD1 first WD40" evidence="9">
    <location>
        <begin position="8"/>
        <end position="302"/>
    </location>
</feature>
<feature type="compositionally biased region" description="Polar residues" evidence="6">
    <location>
        <begin position="903"/>
        <end position="917"/>
    </location>
</feature>
<dbReference type="PROSITE" id="PS50082">
    <property type="entry name" value="WD_REPEATS_2"/>
    <property type="match status" value="2"/>
</dbReference>
<organism evidence="10 11">
    <name type="scientific">Meripilus lineatus</name>
    <dbReference type="NCBI Taxonomy" id="2056292"/>
    <lineage>
        <taxon>Eukaryota</taxon>
        <taxon>Fungi</taxon>
        <taxon>Dikarya</taxon>
        <taxon>Basidiomycota</taxon>
        <taxon>Agaricomycotina</taxon>
        <taxon>Agaricomycetes</taxon>
        <taxon>Polyporales</taxon>
        <taxon>Meripilaceae</taxon>
        <taxon>Meripilus</taxon>
    </lineage>
</organism>
<evidence type="ECO:0000313" key="10">
    <source>
        <dbReference type="EMBL" id="KAJ3477927.1"/>
    </source>
</evidence>
<dbReference type="GO" id="GO:0043596">
    <property type="term" value="C:nuclear replication fork"/>
    <property type="evidence" value="ECO:0007669"/>
    <property type="project" value="TreeGrafter"/>
</dbReference>
<keyword evidence="4" id="KW-0539">Nucleus</keyword>
<feature type="compositionally biased region" description="Basic and acidic residues" evidence="6">
    <location>
        <begin position="737"/>
        <end position="749"/>
    </location>
</feature>
<evidence type="ECO:0000256" key="4">
    <source>
        <dbReference type="ARBA" id="ARBA00023242"/>
    </source>
</evidence>
<dbReference type="Proteomes" id="UP001212997">
    <property type="component" value="Unassembled WGS sequence"/>
</dbReference>
<feature type="region of interest" description="Disordered" evidence="6">
    <location>
        <begin position="841"/>
        <end position="1140"/>
    </location>
</feature>
<evidence type="ECO:0008006" key="12">
    <source>
        <dbReference type="Google" id="ProtNLM"/>
    </source>
</evidence>
<feature type="repeat" description="WD" evidence="5">
    <location>
        <begin position="136"/>
        <end position="177"/>
    </location>
</feature>
<evidence type="ECO:0000256" key="1">
    <source>
        <dbReference type="ARBA" id="ARBA00004123"/>
    </source>
</evidence>
<feature type="region of interest" description="Disordered" evidence="6">
    <location>
        <begin position="341"/>
        <end position="364"/>
    </location>
</feature>
<feature type="compositionally biased region" description="Polar residues" evidence="6">
    <location>
        <begin position="1053"/>
        <end position="1080"/>
    </location>
</feature>
<evidence type="ECO:0000256" key="3">
    <source>
        <dbReference type="ARBA" id="ARBA00022737"/>
    </source>
</evidence>
<gene>
    <name evidence="10" type="ORF">NLI96_g10129</name>
</gene>
<protein>
    <recommendedName>
        <fullName evidence="12">Minichromosome loss protein Mcl1 middle region domain-containing protein</fullName>
    </recommendedName>
</protein>
<feature type="compositionally biased region" description="Basic and acidic residues" evidence="6">
    <location>
        <begin position="841"/>
        <end position="853"/>
    </location>
</feature>
<evidence type="ECO:0000259" key="8">
    <source>
        <dbReference type="Pfam" id="PF20946"/>
    </source>
</evidence>
<dbReference type="SUPFAM" id="SSF50978">
    <property type="entry name" value="WD40 repeat-like"/>
    <property type="match status" value="1"/>
</dbReference>
<dbReference type="Pfam" id="PF12341">
    <property type="entry name" value="Mcl1_mid"/>
    <property type="match status" value="1"/>
</dbReference>
<dbReference type="PROSITE" id="PS50294">
    <property type="entry name" value="WD_REPEATS_REGION"/>
    <property type="match status" value="1"/>
</dbReference>
<dbReference type="InterPro" id="IPR019775">
    <property type="entry name" value="WD40_repeat_CS"/>
</dbReference>
<proteinExistence type="predicted"/>
<dbReference type="InterPro" id="IPR022100">
    <property type="entry name" value="WDHD1/CFT4_beta-prop_2nd"/>
</dbReference>
<feature type="compositionally biased region" description="Acidic residues" evidence="6">
    <location>
        <begin position="1131"/>
        <end position="1140"/>
    </location>
</feature>
<feature type="compositionally biased region" description="Basic residues" evidence="6">
    <location>
        <begin position="754"/>
        <end position="765"/>
    </location>
</feature>
<keyword evidence="2 5" id="KW-0853">WD repeat</keyword>
<evidence type="ECO:0000256" key="2">
    <source>
        <dbReference type="ARBA" id="ARBA00022574"/>
    </source>
</evidence>
<dbReference type="SMART" id="SM00320">
    <property type="entry name" value="WD40"/>
    <property type="match status" value="5"/>
</dbReference>
<name>A0AAD5UZF0_9APHY</name>
<dbReference type="GO" id="GO:0006261">
    <property type="term" value="P:DNA-templated DNA replication"/>
    <property type="evidence" value="ECO:0007669"/>
    <property type="project" value="TreeGrafter"/>
</dbReference>
<dbReference type="GO" id="GO:0000278">
    <property type="term" value="P:mitotic cell cycle"/>
    <property type="evidence" value="ECO:0007669"/>
    <property type="project" value="TreeGrafter"/>
</dbReference>
<feature type="compositionally biased region" description="Acidic residues" evidence="6">
    <location>
        <begin position="1100"/>
        <end position="1113"/>
    </location>
</feature>
<reference evidence="10" key="1">
    <citation type="submission" date="2022-07" db="EMBL/GenBank/DDBJ databases">
        <title>Genome Sequence of Physisporinus lineatus.</title>
        <authorList>
            <person name="Buettner E."/>
        </authorList>
    </citation>
    <scope>NUCLEOTIDE SEQUENCE</scope>
    <source>
        <strain evidence="10">VT162</strain>
    </source>
</reference>
<keyword evidence="3" id="KW-0677">Repeat</keyword>
<dbReference type="InterPro" id="IPR048591">
    <property type="entry name" value="WDHD1/CFT4_hel"/>
</dbReference>
<accession>A0AAD5UZF0</accession>
<dbReference type="Gene3D" id="2.130.10.10">
    <property type="entry name" value="YVTN repeat-like/Quinoprotein amine dehydrogenase"/>
    <property type="match status" value="2"/>
</dbReference>
<dbReference type="GO" id="GO:0006281">
    <property type="term" value="P:DNA repair"/>
    <property type="evidence" value="ECO:0007669"/>
    <property type="project" value="TreeGrafter"/>
</dbReference>
<dbReference type="Pfam" id="PF20946">
    <property type="entry name" value="Ctf4_C"/>
    <property type="match status" value="1"/>
</dbReference>
<dbReference type="InterPro" id="IPR001680">
    <property type="entry name" value="WD40_rpt"/>
</dbReference>
<dbReference type="Pfam" id="PF24817">
    <property type="entry name" value="WD40_WDHD1_1st"/>
    <property type="match status" value="1"/>
</dbReference>
<dbReference type="InterPro" id="IPR036322">
    <property type="entry name" value="WD40_repeat_dom_sf"/>
</dbReference>
<feature type="domain" description="WDHD1/CFT4 helical bundle" evidence="8">
    <location>
        <begin position="788"/>
        <end position="836"/>
    </location>
</feature>
<comment type="subcellular location">
    <subcellularLocation>
        <location evidence="1">Nucleus</location>
    </subcellularLocation>
</comment>
<keyword evidence="11" id="KW-1185">Reference proteome</keyword>
<evidence type="ECO:0000259" key="7">
    <source>
        <dbReference type="Pfam" id="PF12341"/>
    </source>
</evidence>
<dbReference type="InterPro" id="IPR015943">
    <property type="entry name" value="WD40/YVTN_repeat-like_dom_sf"/>
</dbReference>
<feature type="repeat" description="WD" evidence="5">
    <location>
        <begin position="19"/>
        <end position="50"/>
    </location>
</feature>
<feature type="region of interest" description="Disordered" evidence="6">
    <location>
        <begin position="736"/>
        <end position="780"/>
    </location>
</feature>
<evidence type="ECO:0000313" key="11">
    <source>
        <dbReference type="Proteomes" id="UP001212997"/>
    </source>
</evidence>
<feature type="domain" description="WDHD1/CFT4 second beta-propeller" evidence="7">
    <location>
        <begin position="410"/>
        <end position="733"/>
    </location>
</feature>
<dbReference type="GO" id="GO:0003682">
    <property type="term" value="F:chromatin binding"/>
    <property type="evidence" value="ECO:0007669"/>
    <property type="project" value="TreeGrafter"/>
</dbReference>
<comment type="caution">
    <text evidence="10">The sequence shown here is derived from an EMBL/GenBank/DDBJ whole genome shotgun (WGS) entry which is preliminary data.</text>
</comment>
<evidence type="ECO:0000256" key="5">
    <source>
        <dbReference type="PROSITE-ProRule" id="PRU00221"/>
    </source>
</evidence>
<dbReference type="AlphaFoldDB" id="A0AAD5UZF0"/>
<dbReference type="PANTHER" id="PTHR19932">
    <property type="entry name" value="WD REPEAT AND HMG-BOX DNA BINDING PROTEIN"/>
    <property type="match status" value="1"/>
</dbReference>